<dbReference type="PROSITE" id="PS51257">
    <property type="entry name" value="PROKAR_LIPOPROTEIN"/>
    <property type="match status" value="1"/>
</dbReference>
<reference evidence="1" key="1">
    <citation type="submission" date="2020-02" db="EMBL/GenBank/DDBJ databases">
        <authorList>
            <person name="Meier V. D."/>
        </authorList>
    </citation>
    <scope>NUCLEOTIDE SEQUENCE</scope>
    <source>
        <strain evidence="1">AVDCRST_MAG91</strain>
    </source>
</reference>
<organism evidence="1">
    <name type="scientific">uncultured Sphingomonadaceae bacterium</name>
    <dbReference type="NCBI Taxonomy" id="169976"/>
    <lineage>
        <taxon>Bacteria</taxon>
        <taxon>Pseudomonadati</taxon>
        <taxon>Pseudomonadota</taxon>
        <taxon>Alphaproteobacteria</taxon>
        <taxon>Sphingomonadales</taxon>
        <taxon>Sphingomonadaceae</taxon>
        <taxon>environmental samples</taxon>
    </lineage>
</organism>
<dbReference type="AlphaFoldDB" id="A0A6J4S0S4"/>
<evidence type="ECO:0000313" key="1">
    <source>
        <dbReference type="EMBL" id="CAA9486570.1"/>
    </source>
</evidence>
<protein>
    <submittedName>
        <fullName evidence="1">Flp pilus assembly protein CpaD</fullName>
    </submittedName>
</protein>
<accession>A0A6J4S0S4</accession>
<gene>
    <name evidence="1" type="ORF">AVDCRST_MAG91-319</name>
</gene>
<dbReference type="InterPro" id="IPR019027">
    <property type="entry name" value="Pilus_biogenesis_CpaD-related"/>
</dbReference>
<dbReference type="EMBL" id="CADCVX010000073">
    <property type="protein sequence ID" value="CAA9486570.1"/>
    <property type="molecule type" value="Genomic_DNA"/>
</dbReference>
<proteinExistence type="predicted"/>
<dbReference type="Pfam" id="PF09476">
    <property type="entry name" value="Pilus_CpaD"/>
    <property type="match status" value="1"/>
</dbReference>
<sequence>MMIMQGKLLLAALIGTTLSGCGTFVRGADMPSRGLVSVNQPVVSRSDYVFDLPAYGYEGVSANDAQRLEAWFQSLQLRYGDTVYVDDSQGSDPARRAAIAAIAAITNRYGLFIAGGAPVTEGRVPEGNVRVIVSRTEAYVPNCPNWSKPSQPNFDGSQDSNFGCAMNSNLAAMIANPEDLVQGRQVGGATDPAEAIKGLTTWRARVPTGTGGTVKSESAGGK</sequence>
<name>A0A6J4S0S4_9SPHN</name>